<accession>A0A4P9XP42</accession>
<protein>
    <submittedName>
        <fullName evidence="2">ATPase, F0 complex, subunit J</fullName>
    </submittedName>
</protein>
<evidence type="ECO:0000313" key="2">
    <source>
        <dbReference type="EMBL" id="RKP07736.1"/>
    </source>
</evidence>
<evidence type="ECO:0000313" key="3">
    <source>
        <dbReference type="Proteomes" id="UP000271241"/>
    </source>
</evidence>
<dbReference type="Pfam" id="PF04911">
    <property type="entry name" value="ATP-synt_J"/>
    <property type="match status" value="1"/>
</dbReference>
<reference evidence="3" key="1">
    <citation type="journal article" date="2018" name="Nat. Microbiol.">
        <title>Leveraging single-cell genomics to expand the fungal tree of life.</title>
        <authorList>
            <person name="Ahrendt S.R."/>
            <person name="Quandt C.A."/>
            <person name="Ciobanu D."/>
            <person name="Clum A."/>
            <person name="Salamov A."/>
            <person name="Andreopoulos B."/>
            <person name="Cheng J.F."/>
            <person name="Woyke T."/>
            <person name="Pelin A."/>
            <person name="Henrissat B."/>
            <person name="Reynolds N.K."/>
            <person name="Benny G.L."/>
            <person name="Smith M.E."/>
            <person name="James T.Y."/>
            <person name="Grigoriev I.V."/>
        </authorList>
    </citation>
    <scope>NUCLEOTIDE SEQUENCE [LARGE SCALE GENOMIC DNA]</scope>
    <source>
        <strain evidence="3">RSA 1356</strain>
    </source>
</reference>
<dbReference type="InterPro" id="IPR006995">
    <property type="entry name" value="ATP_synth_F0_jsu"/>
</dbReference>
<feature type="transmembrane region" description="Helical" evidence="1">
    <location>
        <begin position="12"/>
        <end position="32"/>
    </location>
</feature>
<dbReference type="OrthoDB" id="5520611at2759"/>
<keyword evidence="3" id="KW-1185">Reference proteome</keyword>
<gene>
    <name evidence="2" type="ORF">THASP1DRAFT_30461</name>
</gene>
<organism evidence="2 3">
    <name type="scientific">Thamnocephalis sphaerospora</name>
    <dbReference type="NCBI Taxonomy" id="78915"/>
    <lineage>
        <taxon>Eukaryota</taxon>
        <taxon>Fungi</taxon>
        <taxon>Fungi incertae sedis</taxon>
        <taxon>Zoopagomycota</taxon>
        <taxon>Zoopagomycotina</taxon>
        <taxon>Zoopagomycetes</taxon>
        <taxon>Zoopagales</taxon>
        <taxon>Sigmoideomycetaceae</taxon>
        <taxon>Thamnocephalis</taxon>
    </lineage>
</organism>
<dbReference type="AlphaFoldDB" id="A0A4P9XP42"/>
<dbReference type="Proteomes" id="UP000271241">
    <property type="component" value="Unassembled WGS sequence"/>
</dbReference>
<evidence type="ECO:0000256" key="1">
    <source>
        <dbReference type="SAM" id="Phobius"/>
    </source>
</evidence>
<keyword evidence="1" id="KW-0812">Transmembrane</keyword>
<dbReference type="EMBL" id="KZ992679">
    <property type="protein sequence ID" value="RKP07736.1"/>
    <property type="molecule type" value="Genomic_DNA"/>
</dbReference>
<name>A0A4P9XP42_9FUNG</name>
<dbReference type="GO" id="GO:0045259">
    <property type="term" value="C:proton-transporting ATP synthase complex"/>
    <property type="evidence" value="ECO:0007669"/>
    <property type="project" value="InterPro"/>
</dbReference>
<dbReference type="GO" id="GO:0046933">
    <property type="term" value="F:proton-transporting ATP synthase activity, rotational mechanism"/>
    <property type="evidence" value="ECO:0007669"/>
    <property type="project" value="TreeGrafter"/>
</dbReference>
<sequence>MVFQPAMRKFNVPILRVLYPFFIGGAVVFYGVNKLQGTLMNSPAYINDPRHPDAATRKAHNAPH</sequence>
<keyword evidence="1" id="KW-0472">Membrane</keyword>
<proteinExistence type="predicted"/>
<keyword evidence="1" id="KW-1133">Transmembrane helix</keyword>
<dbReference type="STRING" id="78915.A0A4P9XP42"/>
<dbReference type="PANTHER" id="PTHR28060">
    <property type="entry name" value="ATP SYNTHASE SUBUNIT J, MITOCHONDRIAL"/>
    <property type="match status" value="1"/>
</dbReference>
<dbReference type="PANTHER" id="PTHR28060:SF1">
    <property type="entry name" value="ATP SYNTHASE SUBUNIT J, MITOCHONDRIAL"/>
    <property type="match status" value="1"/>
</dbReference>